<accession>A0ABS6DVA7</accession>
<dbReference type="RefSeq" id="WP_216568830.1">
    <property type="nucleotide sequence ID" value="NZ_JAHLOQ010000008.1"/>
</dbReference>
<organism evidence="1 2">
    <name type="scientific">Intestinibacter bartlettii</name>
    <dbReference type="NCBI Taxonomy" id="261299"/>
    <lineage>
        <taxon>Bacteria</taxon>
        <taxon>Bacillati</taxon>
        <taxon>Bacillota</taxon>
        <taxon>Clostridia</taxon>
        <taxon>Peptostreptococcales</taxon>
        <taxon>Peptostreptococcaceae</taxon>
        <taxon>Intestinibacter</taxon>
    </lineage>
</organism>
<proteinExistence type="predicted"/>
<reference evidence="1 2" key="1">
    <citation type="submission" date="2021-06" db="EMBL/GenBank/DDBJ databases">
        <authorList>
            <person name="Sun Q."/>
            <person name="Li D."/>
        </authorList>
    </citation>
    <scope>NUCLEOTIDE SEQUENCE [LARGE SCALE GENOMIC DNA]</scope>
    <source>
        <strain evidence="1 2">N19</strain>
    </source>
</reference>
<evidence type="ECO:0000313" key="2">
    <source>
        <dbReference type="Proteomes" id="UP001196301"/>
    </source>
</evidence>
<name>A0ABS6DVA7_9FIRM</name>
<protein>
    <submittedName>
        <fullName evidence="1">Uncharacterized protein</fullName>
    </submittedName>
</protein>
<comment type="caution">
    <text evidence="1">The sequence shown here is derived from an EMBL/GenBank/DDBJ whole genome shotgun (WGS) entry which is preliminary data.</text>
</comment>
<evidence type="ECO:0000313" key="1">
    <source>
        <dbReference type="EMBL" id="MBU5335690.1"/>
    </source>
</evidence>
<dbReference type="EMBL" id="JAHLOQ010000008">
    <property type="protein sequence ID" value="MBU5335690.1"/>
    <property type="molecule type" value="Genomic_DNA"/>
</dbReference>
<sequence length="128" mass="15376">MITKEIVEYVLIRAYNCCNNDQFIISRNENREENEIFIKRYNLTKSRQANMIKSLVYTDFCKSEGDIKTQNETVYIFGKMYELMDIETGKEELVNTYIKFVFKQRKSGELMVVISFHKANKEVKYYFK</sequence>
<keyword evidence="2" id="KW-1185">Reference proteome</keyword>
<dbReference type="Proteomes" id="UP001196301">
    <property type="component" value="Unassembled WGS sequence"/>
</dbReference>
<gene>
    <name evidence="1" type="ORF">KQI20_04480</name>
</gene>